<dbReference type="Proteomes" id="UP000065504">
    <property type="component" value="Unassembled WGS sequence"/>
</dbReference>
<evidence type="ECO:0000313" key="2">
    <source>
        <dbReference type="Proteomes" id="UP000065504"/>
    </source>
</evidence>
<evidence type="ECO:0000313" key="1">
    <source>
        <dbReference type="EMBL" id="KWK75343.1"/>
    </source>
</evidence>
<reference evidence="1 2" key="1">
    <citation type="submission" date="2015-11" db="EMBL/GenBank/DDBJ databases">
        <title>Expanding the genomic diversity of Burkholderia species for the development of highly accurate diagnostics.</title>
        <authorList>
            <person name="Sahl J."/>
            <person name="Keim P."/>
            <person name="Wagner D."/>
        </authorList>
    </citation>
    <scope>NUCLEOTIDE SEQUENCE [LARGE SCALE GENOMIC DNA]</scope>
    <source>
        <strain evidence="1 2">MSMB782WGS</strain>
    </source>
</reference>
<protein>
    <submittedName>
        <fullName evidence="1">Phage tail protein</fullName>
    </submittedName>
</protein>
<dbReference type="InterPro" id="IPR009678">
    <property type="entry name" value="Phage_tail_completion_R"/>
</dbReference>
<organism evidence="1 2">
    <name type="scientific">Burkholderia ubonensis</name>
    <dbReference type="NCBI Taxonomy" id="101571"/>
    <lineage>
        <taxon>Bacteria</taxon>
        <taxon>Pseudomonadati</taxon>
        <taxon>Pseudomonadota</taxon>
        <taxon>Betaproteobacteria</taxon>
        <taxon>Burkholderiales</taxon>
        <taxon>Burkholderiaceae</taxon>
        <taxon>Burkholderia</taxon>
        <taxon>Burkholderia cepacia complex</taxon>
    </lineage>
</organism>
<name>A0A108CIS4_9BURK</name>
<proteinExistence type="predicted"/>
<comment type="caution">
    <text evidence="1">The sequence shown here is derived from an EMBL/GenBank/DDBJ whole genome shotgun (WGS) entry which is preliminary data.</text>
</comment>
<dbReference type="AlphaFoldDB" id="A0A108CIS4"/>
<accession>A0A108CIS4</accession>
<dbReference type="Pfam" id="PF06891">
    <property type="entry name" value="P2_Phage_GpR"/>
    <property type="match status" value="1"/>
</dbReference>
<gene>
    <name evidence="1" type="ORF">WM16_13780</name>
</gene>
<dbReference type="EMBL" id="LPLU01000084">
    <property type="protein sequence ID" value="KWK75343.1"/>
    <property type="molecule type" value="Genomic_DNA"/>
</dbReference>
<sequence length="138" mass="15106">MIKPNSLRAALVKALPQLAAAPDQLSVFINDGHIVATGTRTPSFEYRYECEILIRDFIGSADDVMIAAVEWARANQPDLVTNADQRSEGMTFVADILANNAVDLSVKLKLTESVVVGTDEHGRRTVEHVDDAAERWVA</sequence>
<dbReference type="RefSeq" id="WP_060234724.1">
    <property type="nucleotide sequence ID" value="NZ_LPLU01000084.1"/>
</dbReference>